<dbReference type="SMART" id="SM00225">
    <property type="entry name" value="BTB"/>
    <property type="match status" value="2"/>
</dbReference>
<reference evidence="5 6" key="1">
    <citation type="journal article" date="2015" name="Environ. Microbiol.">
        <title>Metagenome sequence of Elaphomyces granulatus from sporocarp tissue reveals Ascomycota ectomycorrhizal fingerprints of genome expansion and a Proteobacteria-rich microbiome.</title>
        <authorList>
            <person name="Quandt C.A."/>
            <person name="Kohler A."/>
            <person name="Hesse C.N."/>
            <person name="Sharpton T.J."/>
            <person name="Martin F."/>
            <person name="Spatafora J.W."/>
        </authorList>
    </citation>
    <scope>NUCLEOTIDE SEQUENCE [LARGE SCALE GENOMIC DNA]</scope>
    <source>
        <strain evidence="5 6">OSC145934</strain>
    </source>
</reference>
<protein>
    <recommendedName>
        <fullName evidence="4">BTB domain-containing protein</fullName>
    </recommendedName>
</protein>
<dbReference type="InterPro" id="IPR000210">
    <property type="entry name" value="BTB/POZ_dom"/>
</dbReference>
<evidence type="ECO:0000313" key="6">
    <source>
        <dbReference type="Proteomes" id="UP000243515"/>
    </source>
</evidence>
<evidence type="ECO:0000256" key="3">
    <source>
        <dbReference type="SAM" id="MobiDB-lite"/>
    </source>
</evidence>
<dbReference type="EMBL" id="NPHW01002223">
    <property type="protein sequence ID" value="OXV11932.1"/>
    <property type="molecule type" value="Genomic_DNA"/>
</dbReference>
<dbReference type="PANTHER" id="PTHR46231">
    <property type="entry name" value="ANKYRIN REPEAT AND BTB/POZ DOMAIN-CONTAINING PROTEIN 1"/>
    <property type="match status" value="1"/>
</dbReference>
<keyword evidence="2" id="KW-0040">ANK repeat</keyword>
<evidence type="ECO:0000256" key="2">
    <source>
        <dbReference type="ARBA" id="ARBA00023043"/>
    </source>
</evidence>
<feature type="domain" description="BTB" evidence="4">
    <location>
        <begin position="380"/>
        <end position="438"/>
    </location>
</feature>
<accession>A0A232M6F1</accession>
<gene>
    <name evidence="5" type="ORF">Egran_00307</name>
</gene>
<feature type="region of interest" description="Disordered" evidence="3">
    <location>
        <begin position="600"/>
        <end position="622"/>
    </location>
</feature>
<dbReference type="GO" id="GO:0000151">
    <property type="term" value="C:ubiquitin ligase complex"/>
    <property type="evidence" value="ECO:0007669"/>
    <property type="project" value="TreeGrafter"/>
</dbReference>
<dbReference type="InterPro" id="IPR036770">
    <property type="entry name" value="Ankyrin_rpt-contain_sf"/>
</dbReference>
<dbReference type="SUPFAM" id="SSF48403">
    <property type="entry name" value="Ankyrin repeat"/>
    <property type="match status" value="1"/>
</dbReference>
<dbReference type="InterPro" id="IPR044515">
    <property type="entry name" value="ABTB1"/>
</dbReference>
<dbReference type="PANTHER" id="PTHR46231:SF1">
    <property type="entry name" value="ANKYRIN REPEAT AND BTB_POZ DOMAIN-CONTAINING PROTEIN 1"/>
    <property type="match status" value="1"/>
</dbReference>
<evidence type="ECO:0000313" key="5">
    <source>
        <dbReference type="EMBL" id="OXV11932.1"/>
    </source>
</evidence>
<sequence>MAETGLIIRNHQPETSLVDEKKLVHEGTFKDDSPLDLSEDFNILCEACRRGDLRKCQEKISEGVNINARDSFDYTPLILERVIRRVRPINQSSNRYLKASLCGHFEVVQLLLDSGALCERDTFQGERCLYNALNKRIHNLLLEYDYSKSTDPLQPFAAHVSSLLTREHPKTADFVVTNYAEPIHLHKFILAARSPLFQRLLTDRPTLTSWSPTGAAPPPALGATIKHLYLGEAHRELKVGSGVGYTESEIVAGVHEIARQLEIPLDSISDGWERRVAKQRRAAEVARGRLQLELWFRESVLGSKVVVKTTEVNDVKWDRNNAVFADVLLRADDVVEDMRGNQRDNLQSKANNNLDSSLLNPNSLSQGGSGGAQAQKSTLFPAHRAMLLRSGFFNAMFSSSFREAQATDRLKIIHVDCSPAVLEIVLTFLYTEKVEFPLEVAVDVLFAADLLFIDKLKTKAAVVISSLGSGNLLQAKASKIRPSRSFSDGRDGVSNGIEEGDAEEIDIYDIIRASWLTRVQRLEEFGARYLAYRLEAHIDSPEFGELIQESAARIAERQQTDSIELLDDIRFYLSERFRLRFDDTGLVDLLTGNAPKREANANETKIATDSTEATGRPALADNGGADVERTIAAEASSASSQLQDHGPVIRTLGDEVASDEFASDAINYQLLMEKLDKLLERLDLEA</sequence>
<dbReference type="CDD" id="cd18497">
    <property type="entry name" value="BACK_ABTB1_BPOZ"/>
    <property type="match status" value="1"/>
</dbReference>
<dbReference type="Pfam" id="PF00651">
    <property type="entry name" value="BTB"/>
    <property type="match status" value="2"/>
</dbReference>
<keyword evidence="1" id="KW-0677">Repeat</keyword>
<feature type="domain" description="BTB" evidence="4">
    <location>
        <begin position="172"/>
        <end position="237"/>
    </location>
</feature>
<dbReference type="OrthoDB" id="684045at2759"/>
<keyword evidence="6" id="KW-1185">Reference proteome</keyword>
<feature type="compositionally biased region" description="Polar residues" evidence="3">
    <location>
        <begin position="601"/>
        <end position="613"/>
    </location>
</feature>
<dbReference type="AlphaFoldDB" id="A0A232M6F1"/>
<organism evidence="5 6">
    <name type="scientific">Elaphomyces granulatus</name>
    <dbReference type="NCBI Taxonomy" id="519963"/>
    <lineage>
        <taxon>Eukaryota</taxon>
        <taxon>Fungi</taxon>
        <taxon>Dikarya</taxon>
        <taxon>Ascomycota</taxon>
        <taxon>Pezizomycotina</taxon>
        <taxon>Eurotiomycetes</taxon>
        <taxon>Eurotiomycetidae</taxon>
        <taxon>Eurotiales</taxon>
        <taxon>Elaphomycetaceae</taxon>
        <taxon>Elaphomyces</taxon>
    </lineage>
</organism>
<evidence type="ECO:0000259" key="4">
    <source>
        <dbReference type="PROSITE" id="PS50097"/>
    </source>
</evidence>
<dbReference type="Gene3D" id="1.25.40.20">
    <property type="entry name" value="Ankyrin repeat-containing domain"/>
    <property type="match status" value="1"/>
</dbReference>
<dbReference type="PROSITE" id="PS50097">
    <property type="entry name" value="BTB"/>
    <property type="match status" value="2"/>
</dbReference>
<dbReference type="Gene3D" id="3.30.710.10">
    <property type="entry name" value="Potassium Channel Kv1.1, Chain A"/>
    <property type="match status" value="2"/>
</dbReference>
<evidence type="ECO:0000256" key="1">
    <source>
        <dbReference type="ARBA" id="ARBA00022737"/>
    </source>
</evidence>
<proteinExistence type="predicted"/>
<dbReference type="SUPFAM" id="SSF54695">
    <property type="entry name" value="POZ domain"/>
    <property type="match status" value="2"/>
</dbReference>
<dbReference type="Proteomes" id="UP000243515">
    <property type="component" value="Unassembled WGS sequence"/>
</dbReference>
<name>A0A232M6F1_9EURO</name>
<dbReference type="InterPro" id="IPR011333">
    <property type="entry name" value="SKP1/BTB/POZ_sf"/>
</dbReference>
<comment type="caution">
    <text evidence="5">The sequence shown here is derived from an EMBL/GenBank/DDBJ whole genome shotgun (WGS) entry which is preliminary data.</text>
</comment>
<dbReference type="GO" id="GO:0005737">
    <property type="term" value="C:cytoplasm"/>
    <property type="evidence" value="ECO:0007669"/>
    <property type="project" value="TreeGrafter"/>
</dbReference>